<organism evidence="3 4">
    <name type="scientific">Nocardioides taihuensis</name>
    <dbReference type="NCBI Taxonomy" id="1835606"/>
    <lineage>
        <taxon>Bacteria</taxon>
        <taxon>Bacillati</taxon>
        <taxon>Actinomycetota</taxon>
        <taxon>Actinomycetes</taxon>
        <taxon>Propionibacteriales</taxon>
        <taxon>Nocardioidaceae</taxon>
        <taxon>Nocardioides</taxon>
    </lineage>
</organism>
<feature type="region of interest" description="Disordered" evidence="1">
    <location>
        <begin position="76"/>
        <end position="98"/>
    </location>
</feature>
<keyword evidence="4" id="KW-1185">Reference proteome</keyword>
<gene>
    <name evidence="3" type="ORF">ACFPGP_22310</name>
</gene>
<evidence type="ECO:0000256" key="1">
    <source>
        <dbReference type="SAM" id="MobiDB-lite"/>
    </source>
</evidence>
<keyword evidence="2" id="KW-0472">Membrane</keyword>
<evidence type="ECO:0000256" key="2">
    <source>
        <dbReference type="SAM" id="Phobius"/>
    </source>
</evidence>
<evidence type="ECO:0000313" key="3">
    <source>
        <dbReference type="EMBL" id="MFC5179426.1"/>
    </source>
</evidence>
<evidence type="ECO:0000313" key="4">
    <source>
        <dbReference type="Proteomes" id="UP001596087"/>
    </source>
</evidence>
<keyword evidence="2" id="KW-0812">Transmembrane</keyword>
<comment type="caution">
    <text evidence="3">The sequence shown here is derived from an EMBL/GenBank/DDBJ whole genome shotgun (WGS) entry which is preliminary data.</text>
</comment>
<dbReference type="Proteomes" id="UP001596087">
    <property type="component" value="Unassembled WGS sequence"/>
</dbReference>
<protein>
    <recommendedName>
        <fullName evidence="5">HNH endonuclease</fullName>
    </recommendedName>
</protein>
<accession>A0ABW0BS31</accession>
<evidence type="ECO:0008006" key="5">
    <source>
        <dbReference type="Google" id="ProtNLM"/>
    </source>
</evidence>
<feature type="region of interest" description="Disordered" evidence="1">
    <location>
        <begin position="199"/>
        <end position="228"/>
    </location>
</feature>
<dbReference type="RefSeq" id="WP_378593542.1">
    <property type="nucleotide sequence ID" value="NZ_JBHSKD010000027.1"/>
</dbReference>
<sequence>MEFIGQAIFTLLLVALVLFSLTPFIVGIMDGIESWREKREMRRRGYVRRRMEWPGKFGQQFGYKYTYEPVDGWPEDDDGADDARRRPKPHRGTIEDRTGDRYGEAHKKLRAAWKDIIRLHGAECLEHDCLMPSRRIEAGAAWDTWDLAHDHSTGGRYDYLGPAHKLCNQAEALRRGVTWDGAPRLEDLLAESARLREAARDPGRLGQEVPWWHEVPEDEPPDLDEPPY</sequence>
<name>A0ABW0BS31_9ACTN</name>
<proteinExistence type="predicted"/>
<feature type="transmembrane region" description="Helical" evidence="2">
    <location>
        <begin position="6"/>
        <end position="32"/>
    </location>
</feature>
<reference evidence="4" key="1">
    <citation type="journal article" date="2019" name="Int. J. Syst. Evol. Microbiol.">
        <title>The Global Catalogue of Microorganisms (GCM) 10K type strain sequencing project: providing services to taxonomists for standard genome sequencing and annotation.</title>
        <authorList>
            <consortium name="The Broad Institute Genomics Platform"/>
            <consortium name="The Broad Institute Genome Sequencing Center for Infectious Disease"/>
            <person name="Wu L."/>
            <person name="Ma J."/>
        </authorList>
    </citation>
    <scope>NUCLEOTIDE SEQUENCE [LARGE SCALE GENOMIC DNA]</scope>
    <source>
        <strain evidence="4">DFY41</strain>
    </source>
</reference>
<keyword evidence="2" id="KW-1133">Transmembrane helix</keyword>
<feature type="compositionally biased region" description="Acidic residues" evidence="1">
    <location>
        <begin position="216"/>
        <end position="228"/>
    </location>
</feature>
<dbReference type="EMBL" id="JBHSKD010000027">
    <property type="protein sequence ID" value="MFC5179426.1"/>
    <property type="molecule type" value="Genomic_DNA"/>
</dbReference>